<protein>
    <recommendedName>
        <fullName evidence="1">FAD-binding PCMH-type domain-containing protein</fullName>
    </recommendedName>
</protein>
<evidence type="ECO:0000313" key="2">
    <source>
        <dbReference type="EMBL" id="KAK5110904.1"/>
    </source>
</evidence>
<feature type="domain" description="FAD-binding PCMH-type" evidence="1">
    <location>
        <begin position="95"/>
        <end position="279"/>
    </location>
</feature>
<dbReference type="Proteomes" id="UP001310890">
    <property type="component" value="Unassembled WGS sequence"/>
</dbReference>
<organism evidence="2 3">
    <name type="scientific">Meristemomyces frigidus</name>
    <dbReference type="NCBI Taxonomy" id="1508187"/>
    <lineage>
        <taxon>Eukaryota</taxon>
        <taxon>Fungi</taxon>
        <taxon>Dikarya</taxon>
        <taxon>Ascomycota</taxon>
        <taxon>Pezizomycotina</taxon>
        <taxon>Dothideomycetes</taxon>
        <taxon>Dothideomycetidae</taxon>
        <taxon>Mycosphaerellales</taxon>
        <taxon>Teratosphaeriaceae</taxon>
        <taxon>Meristemomyces</taxon>
    </lineage>
</organism>
<dbReference type="PANTHER" id="PTHR42678">
    <property type="entry name" value="AMIDASE"/>
    <property type="match status" value="1"/>
</dbReference>
<dbReference type="InterPro" id="IPR006094">
    <property type="entry name" value="Oxid_FAD_bind_N"/>
</dbReference>
<proteinExistence type="predicted"/>
<dbReference type="Pfam" id="PF01565">
    <property type="entry name" value="FAD_binding_4"/>
    <property type="match status" value="1"/>
</dbReference>
<dbReference type="SUPFAM" id="SSF56176">
    <property type="entry name" value="FAD-binding/transporter-associated domain-like"/>
    <property type="match status" value="1"/>
</dbReference>
<dbReference type="EMBL" id="JAVRRL010000044">
    <property type="protein sequence ID" value="KAK5110904.1"/>
    <property type="molecule type" value="Genomic_DNA"/>
</dbReference>
<sequence length="1073" mass="116384">MSGESRMSEVTPKILRYKFVIGVLVVCLLALLLQVFGVQRNNAPVSIHPRDAKEQHSALNNDCSSMRSALPTITHSEHEDGYNASLTSYWSNPAGEQRPSCIIRPNSAEEVSIAVRILKAMYDDHDRTHDRPFFAVRSGGHSPEAGFANIDGGVLIDMTLFNGVIVSADKRTTTIGVGARWGEVSTELDKLGLAVVGGRNSDVGVGGLEVGVINAGGISFFSPRFGMVCDNIEAYDIVLANGTIIHATATQHSAIWRALKGGSGNFGIVTSVTARAFPAGDIWAGYGYWPHWQAAKVLKAFVDFNQPANFDEYAAGPIMAFVYVPAIGLRLIAGSLAHTKPQPWPPVFQDLRRLWRYWSTTKIRSLTDVTTTVFNDLETLTALYEIFNKKSKTLTEIPGSSFTFVLQPLSAAVTHKGSPNVLGLETRPRDNPLIILSLVWVWKRPEDDNLAQRIAREIIAAGEDFARSRNTADPYRYVNYAASGQAPFRGNGKANLEWMREVRRVYDPDRIWQRAKQDGNMKFCITTLLLGAASAVSALTVPPYTGTTIKGELFPSLIEVDLEQLIEALERGLFTSADLVKAYEARIMEVNSTLHMVTELNPDALTIASELDAMRANGTVIGPLHGIPILIKNNIATDDKMNNTAGSWSLVGSKVPRDSTLAAKLRKAGAIILGKTNLSQWANYRSDNTSNGWSAYGGQTYAAYYPGQDPSGSSSGSGVSSAIGLALASLGSETSGSILSPSDVNNLVGIKPTVGLTSRYLVIPISEHQDTVGPMARSVKDAAYLLQAIAGPDPRDNYTLANPAINGTTPDYVAACDYSAFAGKRIGVARNVLEIWRNFTDPPVLAAFDQAVKQIEAAGATIVDANFTAFEQWQSDNNETLVLNADFLVNLATYLSELTYNPYGIENLAEERAFTHNFTAEDWPQRDTLVWDGALNQSWNNTSPLFWPAYQANLFYGGEGGILGALERTNTSAVLLPTQLSPSIPALVGSPVVTVPMGFYPVNTTVTLNGFGNLVATAPNVPFGLSFMGAKWSEADLIGFAYAYEQRTMHRNDVQPYLVPNIEIADIVAANSN</sequence>
<dbReference type="InterPro" id="IPR036928">
    <property type="entry name" value="AS_sf"/>
</dbReference>
<dbReference type="Pfam" id="PF01425">
    <property type="entry name" value="Amidase"/>
    <property type="match status" value="1"/>
</dbReference>
<evidence type="ECO:0000313" key="3">
    <source>
        <dbReference type="Proteomes" id="UP001310890"/>
    </source>
</evidence>
<reference evidence="2" key="1">
    <citation type="submission" date="2023-08" db="EMBL/GenBank/DDBJ databases">
        <title>Black Yeasts Isolated from many extreme environments.</title>
        <authorList>
            <person name="Coleine C."/>
            <person name="Stajich J.E."/>
            <person name="Selbmann L."/>
        </authorList>
    </citation>
    <scope>NUCLEOTIDE SEQUENCE</scope>
    <source>
        <strain evidence="2">CCFEE 5401</strain>
    </source>
</reference>
<comment type="caution">
    <text evidence="2">The sequence shown here is derived from an EMBL/GenBank/DDBJ whole genome shotgun (WGS) entry which is preliminary data.</text>
</comment>
<dbReference type="PANTHER" id="PTHR42678:SF34">
    <property type="entry name" value="OS04G0183300 PROTEIN"/>
    <property type="match status" value="1"/>
</dbReference>
<dbReference type="Gene3D" id="3.30.465.10">
    <property type="match status" value="1"/>
</dbReference>
<dbReference type="SUPFAM" id="SSF75304">
    <property type="entry name" value="Amidase signature (AS) enzymes"/>
    <property type="match status" value="1"/>
</dbReference>
<name>A0AAN7TD88_9PEZI</name>
<dbReference type="AlphaFoldDB" id="A0AAN7TD88"/>
<dbReference type="Gene3D" id="3.90.1300.10">
    <property type="entry name" value="Amidase signature (AS) domain"/>
    <property type="match status" value="1"/>
</dbReference>
<evidence type="ECO:0000259" key="1">
    <source>
        <dbReference type="PROSITE" id="PS51387"/>
    </source>
</evidence>
<dbReference type="InterPro" id="IPR016166">
    <property type="entry name" value="FAD-bd_PCMH"/>
</dbReference>
<accession>A0AAN7TD88</accession>
<dbReference type="InterPro" id="IPR023631">
    <property type="entry name" value="Amidase_dom"/>
</dbReference>
<dbReference type="GO" id="GO:0071949">
    <property type="term" value="F:FAD binding"/>
    <property type="evidence" value="ECO:0007669"/>
    <property type="project" value="InterPro"/>
</dbReference>
<gene>
    <name evidence="2" type="ORF">LTR62_005442</name>
</gene>
<dbReference type="PROSITE" id="PS51387">
    <property type="entry name" value="FAD_PCMH"/>
    <property type="match status" value="1"/>
</dbReference>
<dbReference type="InterPro" id="IPR036318">
    <property type="entry name" value="FAD-bd_PCMH-like_sf"/>
</dbReference>
<dbReference type="InterPro" id="IPR016169">
    <property type="entry name" value="FAD-bd_PCMH_sub2"/>
</dbReference>